<dbReference type="SMART" id="SM00398">
    <property type="entry name" value="HMG"/>
    <property type="match status" value="2"/>
</dbReference>
<evidence type="ECO:0000256" key="2">
    <source>
        <dbReference type="SAM" id="MobiDB-lite"/>
    </source>
</evidence>
<dbReference type="Proteomes" id="UP000554235">
    <property type="component" value="Unassembled WGS sequence"/>
</dbReference>
<sequence length="305" mass="33836">MLTSIGRAAARRIQTSRLHSTTVARAQLLCRENPAISTLAVRSFSVSAGARLPAAGSKKPTKKTTATKKPAATKSAKATKPKPKPKPKSKAPGEKPKKKPKKEVDPEKKKKLEIRELKKWVLNDKLTPLPRTSWTQFVFEKSGPVSGGIISQISEISRQFKSLSPAETKNLEDTAAANREKNAANYKAWVETHEPARIYIANQARNRIAFLTGKPAKTIKDERLPKQPVTSFILYATENYSQAGERADTPAPERMKTISNDWKQMSPAEKAPYEERSRDALAKFHAEMGKVRARVDVIKKAATEE</sequence>
<dbReference type="PROSITE" id="PS50118">
    <property type="entry name" value="HMG_BOX_2"/>
    <property type="match status" value="1"/>
</dbReference>
<evidence type="ECO:0000256" key="1">
    <source>
        <dbReference type="PROSITE-ProRule" id="PRU00267"/>
    </source>
</evidence>
<protein>
    <submittedName>
        <fullName evidence="4">Hmg box</fullName>
    </submittedName>
</protein>
<dbReference type="InterPro" id="IPR036910">
    <property type="entry name" value="HMG_box_dom_sf"/>
</dbReference>
<accession>A0A8H4L600</accession>
<keyword evidence="1" id="KW-0539">Nucleus</keyword>
<keyword evidence="5" id="KW-1185">Reference proteome</keyword>
<name>A0A8H4L600_9HYPO</name>
<dbReference type="AlphaFoldDB" id="A0A8H4L600"/>
<feature type="compositionally biased region" description="Basic residues" evidence="2">
    <location>
        <begin position="77"/>
        <end position="89"/>
    </location>
</feature>
<gene>
    <name evidence="4" type="ORF">FALBO_10439</name>
</gene>
<dbReference type="OrthoDB" id="1919336at2759"/>
<proteinExistence type="predicted"/>
<keyword evidence="1" id="KW-0238">DNA-binding</keyword>
<dbReference type="InterPro" id="IPR009071">
    <property type="entry name" value="HMG_box_dom"/>
</dbReference>
<dbReference type="EMBL" id="JAADYS010001486">
    <property type="protein sequence ID" value="KAF4462746.1"/>
    <property type="molecule type" value="Genomic_DNA"/>
</dbReference>
<dbReference type="SUPFAM" id="SSF47095">
    <property type="entry name" value="HMG-box"/>
    <property type="match status" value="2"/>
</dbReference>
<dbReference type="Pfam" id="PF00505">
    <property type="entry name" value="HMG_box"/>
    <property type="match status" value="1"/>
</dbReference>
<reference evidence="4 5" key="1">
    <citation type="submission" date="2020-01" db="EMBL/GenBank/DDBJ databases">
        <title>Identification and distribution of gene clusters putatively required for synthesis of sphingolipid metabolism inhibitors in phylogenetically diverse species of the filamentous fungus Fusarium.</title>
        <authorList>
            <person name="Kim H.-S."/>
            <person name="Busman M."/>
            <person name="Brown D.W."/>
            <person name="Divon H."/>
            <person name="Uhlig S."/>
            <person name="Proctor R.H."/>
        </authorList>
    </citation>
    <scope>NUCLEOTIDE SEQUENCE [LARGE SCALE GENOMIC DNA]</scope>
    <source>
        <strain evidence="4 5">NRRL 20459</strain>
    </source>
</reference>
<comment type="caution">
    <text evidence="4">The sequence shown here is derived from an EMBL/GenBank/DDBJ whole genome shotgun (WGS) entry which is preliminary data.</text>
</comment>
<feature type="domain" description="HMG box" evidence="3">
    <location>
        <begin position="225"/>
        <end position="292"/>
    </location>
</feature>
<dbReference type="Gene3D" id="1.10.30.10">
    <property type="entry name" value="High mobility group box domain"/>
    <property type="match status" value="2"/>
</dbReference>
<dbReference type="GO" id="GO:0005634">
    <property type="term" value="C:nucleus"/>
    <property type="evidence" value="ECO:0007669"/>
    <property type="project" value="UniProtKB-UniRule"/>
</dbReference>
<dbReference type="CDD" id="cd00084">
    <property type="entry name" value="HMG-box_SF"/>
    <property type="match status" value="1"/>
</dbReference>
<evidence type="ECO:0000259" key="3">
    <source>
        <dbReference type="PROSITE" id="PS50118"/>
    </source>
</evidence>
<evidence type="ECO:0000313" key="4">
    <source>
        <dbReference type="EMBL" id="KAF4462746.1"/>
    </source>
</evidence>
<feature type="DNA-binding region" description="HMG box" evidence="1">
    <location>
        <begin position="225"/>
        <end position="292"/>
    </location>
</feature>
<evidence type="ECO:0000313" key="5">
    <source>
        <dbReference type="Proteomes" id="UP000554235"/>
    </source>
</evidence>
<feature type="compositionally biased region" description="Low complexity" evidence="2">
    <location>
        <begin position="67"/>
        <end position="76"/>
    </location>
</feature>
<organism evidence="4 5">
    <name type="scientific">Fusarium albosuccineum</name>
    <dbReference type="NCBI Taxonomy" id="1237068"/>
    <lineage>
        <taxon>Eukaryota</taxon>
        <taxon>Fungi</taxon>
        <taxon>Dikarya</taxon>
        <taxon>Ascomycota</taxon>
        <taxon>Pezizomycotina</taxon>
        <taxon>Sordariomycetes</taxon>
        <taxon>Hypocreomycetidae</taxon>
        <taxon>Hypocreales</taxon>
        <taxon>Nectriaceae</taxon>
        <taxon>Fusarium</taxon>
        <taxon>Fusarium decemcellulare species complex</taxon>
    </lineage>
</organism>
<dbReference type="GO" id="GO:0003677">
    <property type="term" value="F:DNA binding"/>
    <property type="evidence" value="ECO:0007669"/>
    <property type="project" value="UniProtKB-UniRule"/>
</dbReference>
<feature type="region of interest" description="Disordered" evidence="2">
    <location>
        <begin position="51"/>
        <end position="110"/>
    </location>
</feature>